<evidence type="ECO:0000256" key="2">
    <source>
        <dbReference type="SAM" id="SignalP"/>
    </source>
</evidence>
<sequence length="78" mass="8930">MRLLSFGTTIMLVATVVSAIFLNSVQADRRGIVANERDEGYGESEEKRAFVPSKRDEGYEESEEKRLFVPVKRDEGYR</sequence>
<evidence type="ECO:0000313" key="4">
    <source>
        <dbReference type="Proteomes" id="UP001629113"/>
    </source>
</evidence>
<feature type="signal peptide" evidence="2">
    <location>
        <begin position="1"/>
        <end position="19"/>
    </location>
</feature>
<evidence type="ECO:0000256" key="1">
    <source>
        <dbReference type="SAM" id="MobiDB-lite"/>
    </source>
</evidence>
<comment type="caution">
    <text evidence="3">The sequence shown here is derived from an EMBL/GenBank/DDBJ whole genome shotgun (WGS) entry which is preliminary data.</text>
</comment>
<gene>
    <name evidence="3" type="ORF">PVAG01_01540</name>
</gene>
<feature type="chain" id="PRO_5045084688" evidence="2">
    <location>
        <begin position="20"/>
        <end position="78"/>
    </location>
</feature>
<accession>A0ABR4PYT8</accession>
<protein>
    <submittedName>
        <fullName evidence="3">Uncharacterized protein</fullName>
    </submittedName>
</protein>
<name>A0ABR4PYT8_9HELO</name>
<feature type="region of interest" description="Disordered" evidence="1">
    <location>
        <begin position="34"/>
        <end position="57"/>
    </location>
</feature>
<organism evidence="3 4">
    <name type="scientific">Phlyctema vagabunda</name>
    <dbReference type="NCBI Taxonomy" id="108571"/>
    <lineage>
        <taxon>Eukaryota</taxon>
        <taxon>Fungi</taxon>
        <taxon>Dikarya</taxon>
        <taxon>Ascomycota</taxon>
        <taxon>Pezizomycotina</taxon>
        <taxon>Leotiomycetes</taxon>
        <taxon>Helotiales</taxon>
        <taxon>Dermateaceae</taxon>
        <taxon>Phlyctema</taxon>
    </lineage>
</organism>
<keyword evidence="4" id="KW-1185">Reference proteome</keyword>
<evidence type="ECO:0000313" key="3">
    <source>
        <dbReference type="EMBL" id="KAL3428031.1"/>
    </source>
</evidence>
<reference evidence="3 4" key="1">
    <citation type="submission" date="2024-06" db="EMBL/GenBank/DDBJ databases">
        <title>Complete genome of Phlyctema vagabunda strain 19-DSS-EL-015.</title>
        <authorList>
            <person name="Fiorenzani C."/>
        </authorList>
    </citation>
    <scope>NUCLEOTIDE SEQUENCE [LARGE SCALE GENOMIC DNA]</scope>
    <source>
        <strain evidence="3 4">19-DSS-EL-015</strain>
    </source>
</reference>
<dbReference type="Proteomes" id="UP001629113">
    <property type="component" value="Unassembled WGS sequence"/>
</dbReference>
<keyword evidence="2" id="KW-0732">Signal</keyword>
<proteinExistence type="predicted"/>
<dbReference type="EMBL" id="JBFCZG010000001">
    <property type="protein sequence ID" value="KAL3428031.1"/>
    <property type="molecule type" value="Genomic_DNA"/>
</dbReference>